<dbReference type="SUPFAM" id="SSF111369">
    <property type="entry name" value="HlyD-like secretion proteins"/>
    <property type="match status" value="1"/>
</dbReference>
<evidence type="ECO:0000256" key="2">
    <source>
        <dbReference type="ARBA" id="ARBA00023054"/>
    </source>
</evidence>
<keyword evidence="2" id="KW-0175">Coiled coil</keyword>
<proteinExistence type="predicted"/>
<evidence type="ECO:0000313" key="7">
    <source>
        <dbReference type="Proteomes" id="UP000568888"/>
    </source>
</evidence>
<gene>
    <name evidence="5" type="ORF">GMPD_13950</name>
    <name evidence="6" type="ORF">M1B72_09900</name>
</gene>
<reference evidence="7" key="1">
    <citation type="submission" date="2020-06" db="EMBL/GenBank/DDBJ databases">
        <title>Draft genomic sequecing of Geomonas sp. Red736.</title>
        <authorList>
            <person name="Itoh H."/>
            <person name="Xu Z.X."/>
            <person name="Ushijima N."/>
            <person name="Masuda Y."/>
            <person name="Shiratori Y."/>
            <person name="Senoo K."/>
        </authorList>
    </citation>
    <scope>NUCLEOTIDE SEQUENCE [LARGE SCALE GENOMIC DNA]</scope>
    <source>
        <strain evidence="7">Red736</strain>
    </source>
</reference>
<dbReference type="Pfam" id="PF25973">
    <property type="entry name" value="BSH_CzcB"/>
    <property type="match status" value="1"/>
</dbReference>
<evidence type="ECO:0000313" key="5">
    <source>
        <dbReference type="EMBL" id="GFO63476.1"/>
    </source>
</evidence>
<dbReference type="Gene3D" id="2.40.30.170">
    <property type="match status" value="1"/>
</dbReference>
<evidence type="ECO:0000259" key="3">
    <source>
        <dbReference type="Pfam" id="PF01590"/>
    </source>
</evidence>
<dbReference type="Gene3D" id="2.40.50.100">
    <property type="match status" value="1"/>
</dbReference>
<accession>A0A6V8MTI5</accession>
<evidence type="ECO:0000313" key="6">
    <source>
        <dbReference type="EMBL" id="UPU37999.1"/>
    </source>
</evidence>
<dbReference type="InterPro" id="IPR058647">
    <property type="entry name" value="BSH_CzcB-like"/>
</dbReference>
<protein>
    <submittedName>
        <fullName evidence="6">HlyD family efflux transporter periplasmic adaptor subunit</fullName>
    </submittedName>
</protein>
<evidence type="ECO:0000313" key="8">
    <source>
        <dbReference type="Proteomes" id="UP000831485"/>
    </source>
</evidence>
<dbReference type="RefSeq" id="WP_183346336.1">
    <property type="nucleotide sequence ID" value="NZ_BLXY01000002.1"/>
</dbReference>
<organism evidence="5 7">
    <name type="scientific">Geomonas paludis</name>
    <dbReference type="NCBI Taxonomy" id="2740185"/>
    <lineage>
        <taxon>Bacteria</taxon>
        <taxon>Pseudomonadati</taxon>
        <taxon>Thermodesulfobacteriota</taxon>
        <taxon>Desulfuromonadia</taxon>
        <taxon>Geobacterales</taxon>
        <taxon>Geobacteraceae</taxon>
        <taxon>Geomonas</taxon>
    </lineage>
</organism>
<keyword evidence="8" id="KW-1185">Reference proteome</keyword>
<dbReference type="Proteomes" id="UP000568888">
    <property type="component" value="Unassembled WGS sequence"/>
</dbReference>
<dbReference type="GO" id="GO:0030313">
    <property type="term" value="C:cell envelope"/>
    <property type="evidence" value="ECO:0007669"/>
    <property type="project" value="UniProtKB-SubCell"/>
</dbReference>
<dbReference type="InterPro" id="IPR003018">
    <property type="entry name" value="GAF"/>
</dbReference>
<name>A0A6V8MTI5_9BACT</name>
<dbReference type="Pfam" id="PF01590">
    <property type="entry name" value="GAF"/>
    <property type="match status" value="1"/>
</dbReference>
<reference evidence="6" key="3">
    <citation type="submission" date="2022-04" db="EMBL/GenBank/DDBJ databases">
        <authorList>
            <person name="Liu G."/>
        </authorList>
    </citation>
    <scope>NUCLEOTIDE SEQUENCE</scope>
    <source>
        <strain evidence="6">RG22</strain>
    </source>
</reference>
<dbReference type="Proteomes" id="UP000831485">
    <property type="component" value="Chromosome"/>
</dbReference>
<dbReference type="InterPro" id="IPR029016">
    <property type="entry name" value="GAF-like_dom_sf"/>
</dbReference>
<comment type="subcellular location">
    <subcellularLocation>
        <location evidence="1">Cell envelope</location>
    </subcellularLocation>
</comment>
<dbReference type="PANTHER" id="PTHR32347">
    <property type="entry name" value="EFFLUX SYSTEM COMPONENT YKNX-RELATED"/>
    <property type="match status" value="1"/>
</dbReference>
<feature type="domain" description="CzcB-like barrel-sandwich hybrid" evidence="4">
    <location>
        <begin position="392"/>
        <end position="513"/>
    </location>
</feature>
<dbReference type="EMBL" id="BLXY01000002">
    <property type="protein sequence ID" value="GFO63476.1"/>
    <property type="molecule type" value="Genomic_DNA"/>
</dbReference>
<evidence type="ECO:0000259" key="4">
    <source>
        <dbReference type="Pfam" id="PF25973"/>
    </source>
</evidence>
<dbReference type="InterPro" id="IPR050465">
    <property type="entry name" value="UPF0194_transport"/>
</dbReference>
<dbReference type="SUPFAM" id="SSF55781">
    <property type="entry name" value="GAF domain-like"/>
    <property type="match status" value="1"/>
</dbReference>
<evidence type="ECO:0000256" key="1">
    <source>
        <dbReference type="ARBA" id="ARBA00004196"/>
    </source>
</evidence>
<dbReference type="PANTHER" id="PTHR32347:SF23">
    <property type="entry name" value="BLL5650 PROTEIN"/>
    <property type="match status" value="1"/>
</dbReference>
<sequence>MAHFSDNTEPRGGLAGAFPELWARFRDAGGVEYLQHWLALQCSLIETTVQGILVLKGGDGAYQPVAVWPDSSGAAEGLVEMCEASVEQRCGLISELPPPPAATAGHPCYAVSYPVFADQELVAVVALEVTAAARSELAHCMEQLQWGVSWLELDRLRGKVARNQRQCSLGELSLDLLAAVVAEERFAAACMVFVTELATRMKCDRVSLGFIRKRHVALEAISHSAGFAKEMNLVRLISGAMEEAVLQGGEVAYPLPPGARLMVTRAHEELSRGQHGESILTIPLHARGRYRGALTLERPSELPFEEADLRLCSGIFALVAPILEARRLNDRPLARAAADSLVTQLERLFGPGRIARKLSVLTLLAAALLLANATGNYRVTAPTTVEPSVRRAVVSPFNGYVNSAAVRAGEVVRKGGVLCTLDGRDLILEQVKWVNQQTQYQRQRQEAVASGEWAKANIIASQLDQGRAQLDLVRNQLRRTALTAPFDGVVVSGDLSQRVGGAVGQGELLFEIAPLNAYRVVLQVDEYRIAEVRAGQRGTMLLPALPGVSFPFVVERITPVSAQKDGKNYFRVEAALTAGSPMLRPGMEGVGKVSIGRRLLVSIWSRDVTDWARMKLWQWWP</sequence>
<reference evidence="5" key="2">
    <citation type="journal article" date="2021" name="Int. J. Syst. Evol. Microbiol.">
        <title>Geomonas silvestris sp. nov., Geomonas paludis sp. nov. and Geomonas limicola sp. nov., isolated from terrestrial environments, and emended description of the genus Geomonas.</title>
        <authorList>
            <person name="Itoh H."/>
            <person name="Xu Z."/>
            <person name="Masuda Y."/>
            <person name="Ushijima N."/>
            <person name="Hayakawa C."/>
            <person name="Shiratori Y."/>
            <person name="Senoo K."/>
        </authorList>
    </citation>
    <scope>NUCLEOTIDE SEQUENCE</scope>
    <source>
        <strain evidence="5">Red736</strain>
    </source>
</reference>
<feature type="domain" description="GAF" evidence="3">
    <location>
        <begin position="190"/>
        <end position="320"/>
    </location>
</feature>
<dbReference type="EMBL" id="CP096574">
    <property type="protein sequence ID" value="UPU37999.1"/>
    <property type="molecule type" value="Genomic_DNA"/>
</dbReference>
<dbReference type="Gene3D" id="3.30.450.40">
    <property type="match status" value="1"/>
</dbReference>
<dbReference type="AlphaFoldDB" id="A0A6V8MTI5"/>